<evidence type="ECO:0000313" key="1">
    <source>
        <dbReference type="EMBL" id="KAK9160171.1"/>
    </source>
</evidence>
<dbReference type="Proteomes" id="UP001420932">
    <property type="component" value="Unassembled WGS sequence"/>
</dbReference>
<gene>
    <name evidence="1" type="ORF">Syun_006512</name>
</gene>
<dbReference type="EMBL" id="JBBNAF010000003">
    <property type="protein sequence ID" value="KAK9160171.1"/>
    <property type="molecule type" value="Genomic_DNA"/>
</dbReference>
<accession>A0AAP0KX06</accession>
<proteinExistence type="predicted"/>
<organism evidence="1 2">
    <name type="scientific">Stephania yunnanensis</name>
    <dbReference type="NCBI Taxonomy" id="152371"/>
    <lineage>
        <taxon>Eukaryota</taxon>
        <taxon>Viridiplantae</taxon>
        <taxon>Streptophyta</taxon>
        <taxon>Embryophyta</taxon>
        <taxon>Tracheophyta</taxon>
        <taxon>Spermatophyta</taxon>
        <taxon>Magnoliopsida</taxon>
        <taxon>Ranunculales</taxon>
        <taxon>Menispermaceae</taxon>
        <taxon>Menispermoideae</taxon>
        <taxon>Cissampelideae</taxon>
        <taxon>Stephania</taxon>
    </lineage>
</organism>
<comment type="caution">
    <text evidence="1">The sequence shown here is derived from an EMBL/GenBank/DDBJ whole genome shotgun (WGS) entry which is preliminary data.</text>
</comment>
<evidence type="ECO:0000313" key="2">
    <source>
        <dbReference type="Proteomes" id="UP001420932"/>
    </source>
</evidence>
<name>A0AAP0KX06_9MAGN</name>
<keyword evidence="2" id="KW-1185">Reference proteome</keyword>
<protein>
    <submittedName>
        <fullName evidence="1">Uncharacterized protein</fullName>
    </submittedName>
</protein>
<reference evidence="1 2" key="1">
    <citation type="submission" date="2024-01" db="EMBL/GenBank/DDBJ databases">
        <title>Genome assemblies of Stephania.</title>
        <authorList>
            <person name="Yang L."/>
        </authorList>
    </citation>
    <scope>NUCLEOTIDE SEQUENCE [LARGE SCALE GENOMIC DNA]</scope>
    <source>
        <strain evidence="1">YNDBR</strain>
        <tissue evidence="1">Leaf</tissue>
    </source>
</reference>
<dbReference type="AlphaFoldDB" id="A0AAP0KX06"/>
<sequence>MVPLLISDRLDMDIETEQKQTFIQGDYFCLHFVSILPLIRDGSEMDQRWTSNLTQFLN</sequence>